<dbReference type="Gene3D" id="3.40.640.10">
    <property type="entry name" value="Type I PLP-dependent aspartate aminotransferase-like (Major domain)"/>
    <property type="match status" value="1"/>
</dbReference>
<proteinExistence type="predicted"/>
<dbReference type="Pfam" id="PF00266">
    <property type="entry name" value="Aminotran_5"/>
    <property type="match status" value="1"/>
</dbReference>
<keyword evidence="4" id="KW-0032">Aminotransferase</keyword>
<dbReference type="GO" id="GO:0008483">
    <property type="term" value="F:transaminase activity"/>
    <property type="evidence" value="ECO:0007669"/>
    <property type="project" value="UniProtKB-KW"/>
</dbReference>
<dbReference type="RefSeq" id="WP_169605204.1">
    <property type="nucleotide sequence ID" value="NZ_CP051481.1"/>
</dbReference>
<dbReference type="InterPro" id="IPR015422">
    <property type="entry name" value="PyrdxlP-dep_Trfase_small"/>
</dbReference>
<comment type="cofactor">
    <cofactor evidence="1">
        <name>pyridoxal 5'-phosphate</name>
        <dbReference type="ChEBI" id="CHEBI:597326"/>
    </cofactor>
</comment>
<evidence type="ECO:0000313" key="5">
    <source>
        <dbReference type="Proteomes" id="UP000501060"/>
    </source>
</evidence>
<dbReference type="KEGG" id="mphe:HGG69_02440"/>
<gene>
    <name evidence="4" type="ORF">HGG69_02440</name>
</gene>
<dbReference type="InterPro" id="IPR000192">
    <property type="entry name" value="Aminotrans_V_dom"/>
</dbReference>
<evidence type="ECO:0000313" key="4">
    <source>
        <dbReference type="EMBL" id="QJG67153.1"/>
    </source>
</evidence>
<dbReference type="InterPro" id="IPR015424">
    <property type="entry name" value="PyrdxlP-dep_Trfase"/>
</dbReference>
<keyword evidence="5" id="KW-1185">Reference proteome</keyword>
<dbReference type="SUPFAM" id="SSF53383">
    <property type="entry name" value="PLP-dependent transferases"/>
    <property type="match status" value="1"/>
</dbReference>
<dbReference type="PANTHER" id="PTHR43586">
    <property type="entry name" value="CYSTEINE DESULFURASE"/>
    <property type="match status" value="1"/>
</dbReference>
<dbReference type="InterPro" id="IPR015421">
    <property type="entry name" value="PyrdxlP-dep_Trfase_major"/>
</dbReference>
<organism evidence="4 5">
    <name type="scientific">Mycoplasma phocoenae</name>
    <dbReference type="NCBI Taxonomy" id="754517"/>
    <lineage>
        <taxon>Bacteria</taxon>
        <taxon>Bacillati</taxon>
        <taxon>Mycoplasmatota</taxon>
        <taxon>Mollicutes</taxon>
        <taxon>Mycoplasmataceae</taxon>
        <taxon>Mycoplasma</taxon>
    </lineage>
</organism>
<keyword evidence="4" id="KW-0808">Transferase</keyword>
<reference evidence="4 5" key="1">
    <citation type="submission" date="2020-04" db="EMBL/GenBank/DDBJ databases">
        <title>Novel Mycoplasma species detected in Phocoena phocoena (harbor porpoise) from the USA.</title>
        <authorList>
            <person name="Volokhov D.V."/>
        </authorList>
    </citation>
    <scope>NUCLEOTIDE SEQUENCE [LARGE SCALE GENOMIC DNA]</scope>
    <source>
        <strain evidence="4 5">Phocoena C-264-GEN</strain>
    </source>
</reference>
<protein>
    <submittedName>
        <fullName evidence="4">Aminotransferase class V-fold PLP-dependent enzyme</fullName>
    </submittedName>
</protein>
<name>A0A858U7F4_9MOLU</name>
<feature type="domain" description="Aminotransferase class V" evidence="3">
    <location>
        <begin position="17"/>
        <end position="373"/>
    </location>
</feature>
<evidence type="ECO:0000259" key="3">
    <source>
        <dbReference type="Pfam" id="PF00266"/>
    </source>
</evidence>
<evidence type="ECO:0000256" key="2">
    <source>
        <dbReference type="ARBA" id="ARBA00022898"/>
    </source>
</evidence>
<dbReference type="EMBL" id="CP051481">
    <property type="protein sequence ID" value="QJG67153.1"/>
    <property type="molecule type" value="Genomic_DNA"/>
</dbReference>
<dbReference type="PANTHER" id="PTHR43586:SF8">
    <property type="entry name" value="CYSTEINE DESULFURASE 1, CHLOROPLASTIC"/>
    <property type="match status" value="1"/>
</dbReference>
<keyword evidence="2" id="KW-0663">Pyridoxal phosphate</keyword>
<dbReference type="Gene3D" id="3.90.1150.10">
    <property type="entry name" value="Aspartate Aminotransferase, domain 1"/>
    <property type="match status" value="1"/>
</dbReference>
<dbReference type="Proteomes" id="UP000501060">
    <property type="component" value="Chromosome"/>
</dbReference>
<dbReference type="AlphaFoldDB" id="A0A858U7F4"/>
<sequence length="387" mass="43496">MNFKNQFPMLINNKDIVYLDNGALSLKPQIVCQAAYDFYAKYSISNRTKDSILGIHTSEFINKTRKLCADLLNANIDNVIFTSGTTDSLNQLAQMFKKIIKPNDEILLSVYNHASNIIPYQRFLEQECGAKIIFFTDQQDLFAKTSTKTKIIALSQVTNNFNVKYDMKTIYEWAKSNEVFFINDAAQAIAYTKVSINECDAIAMSANKLYGPTGTGLLVFSDRLFDLVDPVKFGGGSFKAMKTYDYKKDFNAFEAGTLNLAGIYQLGKAIEFQNEIGIENIQKHVKSISLYLHERLKEIDGINVFSQPGDVICLFNIKKIAAQDIASYLGHKNIYVRSGNFCAFLISSESGFHASYLRASIGLHNTKKDIDVLIDTLKKGGDFIDFI</sequence>
<evidence type="ECO:0000256" key="1">
    <source>
        <dbReference type="ARBA" id="ARBA00001933"/>
    </source>
</evidence>
<accession>A0A858U7F4</accession>